<comment type="catalytic activity">
    <reaction evidence="13">
        <text>L-seryl-[protein] + ATP = O-phospho-L-seryl-[protein] + ADP + H(+)</text>
        <dbReference type="Rhea" id="RHEA:17989"/>
        <dbReference type="Rhea" id="RHEA-COMP:9863"/>
        <dbReference type="Rhea" id="RHEA-COMP:11604"/>
        <dbReference type="ChEBI" id="CHEBI:15378"/>
        <dbReference type="ChEBI" id="CHEBI:29999"/>
        <dbReference type="ChEBI" id="CHEBI:30616"/>
        <dbReference type="ChEBI" id="CHEBI:83421"/>
        <dbReference type="ChEBI" id="CHEBI:456216"/>
        <dbReference type="EC" id="2.7.12.1"/>
    </reaction>
</comment>
<evidence type="ECO:0000256" key="17">
    <source>
        <dbReference type="SAM" id="MobiDB-lite"/>
    </source>
</evidence>
<dbReference type="InterPro" id="IPR011009">
    <property type="entry name" value="Kinase-like_dom_sf"/>
</dbReference>
<comment type="catalytic activity">
    <reaction evidence="14">
        <text>L-threonyl-[protein] + ATP = O-phospho-L-threonyl-[protein] + ADP + H(+)</text>
        <dbReference type="Rhea" id="RHEA:46608"/>
        <dbReference type="Rhea" id="RHEA-COMP:11060"/>
        <dbReference type="Rhea" id="RHEA-COMP:11605"/>
        <dbReference type="ChEBI" id="CHEBI:15378"/>
        <dbReference type="ChEBI" id="CHEBI:30013"/>
        <dbReference type="ChEBI" id="CHEBI:30616"/>
        <dbReference type="ChEBI" id="CHEBI:61977"/>
        <dbReference type="ChEBI" id="CHEBI:456216"/>
        <dbReference type="EC" id="2.7.12.1"/>
    </reaction>
</comment>
<dbReference type="InterPro" id="IPR000719">
    <property type="entry name" value="Prot_kinase_dom"/>
</dbReference>
<dbReference type="InterPro" id="IPR017441">
    <property type="entry name" value="Protein_kinase_ATP_BS"/>
</dbReference>
<evidence type="ECO:0000256" key="14">
    <source>
        <dbReference type="ARBA" id="ARBA00049308"/>
    </source>
</evidence>
<dbReference type="SMART" id="SM00220">
    <property type="entry name" value="S_TKc"/>
    <property type="match status" value="1"/>
</dbReference>
<keyword evidence="9" id="KW-0829">Tyrosine-protein kinase</keyword>
<feature type="compositionally biased region" description="Polar residues" evidence="17">
    <location>
        <begin position="23"/>
        <end position="40"/>
    </location>
</feature>
<dbReference type="GO" id="GO:0005737">
    <property type="term" value="C:cytoplasm"/>
    <property type="evidence" value="ECO:0007669"/>
    <property type="project" value="UniProtKB-SubCell"/>
</dbReference>
<sequence>KPSRLKPRRVFRGASSVAKAVTSNAKRLTVATPSAHTPSPSILPKPQDNAQPTKGSPGVCGAIDSHCSVQGEEKPCFANHLSSLLLQLGFLSRESTREQSKGTCEDLEYHSRRLSEVVRKPMRSSRRKISLVCSNYPTHFDARLAVETDSPAQTSELCIDFLTEFSKRLPAFVRIRLQSVLTGTLNALAAVVTRSLQGLILQAYDISYELMATPKRLAFARDGEARLYASLLEQTQNRRQQIFEAIGEALKEMRSTLPDIAATELELSAVTGLMSSHTDSLNSESSNSCSVGQSKPIKRGMSAEETGSTASGTCPITDLDRTNQSGKAGSEIVTDAPLRTPSSPRLNNSQGSVLQRGSFFWSFRMRSQTSTSVSSSSKRSNSSKRSFVASARKWRLATATVRNFLLQRLNQFVSERVLDCMEALHNSSIGTLKRVVAELDALNINEPQLHHVVSEIQWDDSSGSYESADEIGEELVEGSTFEMAFRRQSPRHAIVPLSSSGRMLPIGASNAANTNASADPCSTSAENQATIPPGASAAATAAGVSDTEADTLFSASSSSMGQATALKSLKCLLQFSYSLSVLPQSVANHGLLGILQRIKKRIEESLSWSRERNFDKEWVRRTADQMLASLSEARIANDIFQQLITRLQDSHALFSQTLRRLEARAEHRTAQFEESQVSIRRHHAPRLARQLLEIASLQNLIVMGYPTIGREIGRGQFGVVYTCPSWGHLRNLAVKSVVPSDEKHWRELAMEIYYIGQLPLHERIVTLHGCIIDNRYGGGASSAVYMIMDRLVRDLHTALKAGLDWLPRLRVALDVLEGIRFLHSQGLVHRDIKPRNVLLDVKNRAKLTDMGFCKPLPMISGSVLGTPMHMAPEIFDHKYSSSVDVYAFGVLFWYICAGRVHLPINYERFAEKNELWSCVKKGLRPERLQCFTGPCWELMKYCWTSDASKRPHVGVVYENMQKIYRSEVKRAS</sequence>
<evidence type="ECO:0000256" key="10">
    <source>
        <dbReference type="ARBA" id="ARBA00040421"/>
    </source>
</evidence>
<feature type="region of interest" description="Disordered" evidence="17">
    <location>
        <begin position="23"/>
        <end position="57"/>
    </location>
</feature>
<dbReference type="InterPro" id="IPR008271">
    <property type="entry name" value="Ser/Thr_kinase_AS"/>
</dbReference>
<accession>A0A0X3PTD5</accession>
<dbReference type="GO" id="GO:0004674">
    <property type="term" value="F:protein serine/threonine kinase activity"/>
    <property type="evidence" value="ECO:0007669"/>
    <property type="project" value="UniProtKB-KW"/>
</dbReference>
<dbReference type="PANTHER" id="PTHR46392:SF1">
    <property type="entry name" value="DUAL SERINE_THREONINE AND TYROSINE PROTEIN KINASE"/>
    <property type="match status" value="1"/>
</dbReference>
<keyword evidence="3" id="KW-0963">Cytoplasm</keyword>
<dbReference type="SUPFAM" id="SSF56112">
    <property type="entry name" value="Protein kinase-like (PK-like)"/>
    <property type="match status" value="1"/>
</dbReference>
<comment type="catalytic activity">
    <reaction evidence="15">
        <text>L-tyrosyl-[protein] + ATP = O-phospho-L-tyrosyl-[protein] + ADP + H(+)</text>
        <dbReference type="Rhea" id="RHEA:10596"/>
        <dbReference type="Rhea" id="RHEA-COMP:10136"/>
        <dbReference type="Rhea" id="RHEA-COMP:20101"/>
        <dbReference type="ChEBI" id="CHEBI:15378"/>
        <dbReference type="ChEBI" id="CHEBI:30616"/>
        <dbReference type="ChEBI" id="CHEBI:46858"/>
        <dbReference type="ChEBI" id="CHEBI:61978"/>
        <dbReference type="ChEBI" id="CHEBI:456216"/>
        <dbReference type="EC" id="2.7.12.1"/>
    </reaction>
</comment>
<dbReference type="AlphaFoldDB" id="A0A0X3PTD5"/>
<evidence type="ECO:0000256" key="7">
    <source>
        <dbReference type="ARBA" id="ARBA00022777"/>
    </source>
</evidence>
<keyword evidence="6 16" id="KW-0547">Nucleotide-binding</keyword>
<comment type="subcellular location">
    <subcellularLocation>
        <location evidence="1">Cytoplasm</location>
    </subcellularLocation>
</comment>
<dbReference type="PROSITE" id="PS00108">
    <property type="entry name" value="PROTEIN_KINASE_ST"/>
    <property type="match status" value="1"/>
</dbReference>
<name>A0A0X3PTD5_SCHSO</name>
<evidence type="ECO:0000256" key="11">
    <source>
        <dbReference type="ARBA" id="ARBA00041268"/>
    </source>
</evidence>
<feature type="non-terminal residue" evidence="19">
    <location>
        <position position="1"/>
    </location>
</feature>
<dbReference type="PANTHER" id="PTHR46392">
    <property type="entry name" value="DUAL SERINE/THREONINE AND TYROSINE PROTEIN KINASE"/>
    <property type="match status" value="1"/>
</dbReference>
<evidence type="ECO:0000256" key="6">
    <source>
        <dbReference type="ARBA" id="ARBA00022741"/>
    </source>
</evidence>
<dbReference type="GO" id="GO:0070374">
    <property type="term" value="P:positive regulation of ERK1 and ERK2 cascade"/>
    <property type="evidence" value="ECO:0007669"/>
    <property type="project" value="TreeGrafter"/>
</dbReference>
<feature type="compositionally biased region" description="Low complexity" evidence="17">
    <location>
        <begin position="276"/>
        <end position="294"/>
    </location>
</feature>
<keyword evidence="7" id="KW-0418">Kinase</keyword>
<evidence type="ECO:0000256" key="13">
    <source>
        <dbReference type="ARBA" id="ARBA00049003"/>
    </source>
</evidence>
<organism evidence="19">
    <name type="scientific">Schistocephalus solidus</name>
    <name type="common">Tapeworm</name>
    <dbReference type="NCBI Taxonomy" id="70667"/>
    <lineage>
        <taxon>Eukaryota</taxon>
        <taxon>Metazoa</taxon>
        <taxon>Spiralia</taxon>
        <taxon>Lophotrochozoa</taxon>
        <taxon>Platyhelminthes</taxon>
        <taxon>Cestoda</taxon>
        <taxon>Eucestoda</taxon>
        <taxon>Diphyllobothriidea</taxon>
        <taxon>Diphyllobothriidae</taxon>
        <taxon>Schistocephalus</taxon>
    </lineage>
</organism>
<dbReference type="EC" id="2.7.12.1" evidence="2"/>
<protein>
    <recommendedName>
        <fullName evidence="10">Dual serine/threonine and tyrosine protein kinase</fullName>
        <ecNumber evidence="2">2.7.12.1</ecNumber>
    </recommendedName>
    <alternativeName>
        <fullName evidence="12">Dusty protein kinase</fullName>
    </alternativeName>
    <alternativeName>
        <fullName evidence="11">Receptor-interacting serine/threonine-protein kinase 5</fullName>
    </alternativeName>
</protein>
<feature type="region of interest" description="Disordered" evidence="17">
    <location>
        <begin position="276"/>
        <end position="351"/>
    </location>
</feature>
<dbReference type="GO" id="GO:0005524">
    <property type="term" value="F:ATP binding"/>
    <property type="evidence" value="ECO:0007669"/>
    <property type="project" value="UniProtKB-UniRule"/>
</dbReference>
<evidence type="ECO:0000256" key="9">
    <source>
        <dbReference type="ARBA" id="ARBA00023137"/>
    </source>
</evidence>
<dbReference type="GO" id="GO:0004713">
    <property type="term" value="F:protein tyrosine kinase activity"/>
    <property type="evidence" value="ECO:0007669"/>
    <property type="project" value="UniProtKB-KW"/>
</dbReference>
<reference evidence="19" key="1">
    <citation type="submission" date="2016-01" db="EMBL/GenBank/DDBJ databases">
        <title>Reference transcriptome for the parasite Schistocephalus solidus: insights into the molecular evolution of parasitism.</title>
        <authorList>
            <person name="Hebert F.O."/>
            <person name="Grambauer S."/>
            <person name="Barber I."/>
            <person name="Landry C.R."/>
            <person name="Aubin-Horth N."/>
        </authorList>
    </citation>
    <scope>NUCLEOTIDE SEQUENCE</scope>
</reference>
<feature type="domain" description="Protein kinase" evidence="18">
    <location>
        <begin position="706"/>
        <end position="964"/>
    </location>
</feature>
<evidence type="ECO:0000256" key="4">
    <source>
        <dbReference type="ARBA" id="ARBA00022527"/>
    </source>
</evidence>
<evidence type="ECO:0000256" key="8">
    <source>
        <dbReference type="ARBA" id="ARBA00022840"/>
    </source>
</evidence>
<keyword evidence="4" id="KW-0723">Serine/threonine-protein kinase</keyword>
<feature type="compositionally biased region" description="Polar residues" evidence="17">
    <location>
        <begin position="305"/>
        <end position="314"/>
    </location>
</feature>
<dbReference type="GO" id="GO:0044344">
    <property type="term" value="P:cellular response to fibroblast growth factor stimulus"/>
    <property type="evidence" value="ECO:0007669"/>
    <property type="project" value="TreeGrafter"/>
</dbReference>
<evidence type="ECO:0000256" key="3">
    <source>
        <dbReference type="ARBA" id="ARBA00022490"/>
    </source>
</evidence>
<dbReference type="GO" id="GO:0043066">
    <property type="term" value="P:negative regulation of apoptotic process"/>
    <property type="evidence" value="ECO:0007669"/>
    <property type="project" value="TreeGrafter"/>
</dbReference>
<evidence type="ECO:0000256" key="12">
    <source>
        <dbReference type="ARBA" id="ARBA00042638"/>
    </source>
</evidence>
<keyword evidence="5" id="KW-0808">Transferase</keyword>
<feature type="binding site" evidence="16">
    <location>
        <position position="735"/>
    </location>
    <ligand>
        <name>ATP</name>
        <dbReference type="ChEBI" id="CHEBI:30616"/>
    </ligand>
</feature>
<evidence type="ECO:0000259" key="18">
    <source>
        <dbReference type="PROSITE" id="PS50011"/>
    </source>
</evidence>
<dbReference type="EMBL" id="GEEE01012789">
    <property type="protein sequence ID" value="JAP50436.1"/>
    <property type="molecule type" value="Transcribed_RNA"/>
</dbReference>
<evidence type="ECO:0000256" key="15">
    <source>
        <dbReference type="ARBA" id="ARBA00051680"/>
    </source>
</evidence>
<dbReference type="GO" id="GO:0045743">
    <property type="term" value="P:positive regulation of fibroblast growth factor receptor signaling pathway"/>
    <property type="evidence" value="ECO:0007669"/>
    <property type="project" value="TreeGrafter"/>
</dbReference>
<proteinExistence type="predicted"/>
<dbReference type="PROSITE" id="PS50011">
    <property type="entry name" value="PROTEIN_KINASE_DOM"/>
    <property type="match status" value="1"/>
</dbReference>
<keyword evidence="8 16" id="KW-0067">ATP-binding</keyword>
<evidence type="ECO:0000256" key="16">
    <source>
        <dbReference type="PROSITE-ProRule" id="PRU10141"/>
    </source>
</evidence>
<dbReference type="InterPro" id="IPR051302">
    <property type="entry name" value="Dual_SerThr-Tyr_Kinase"/>
</dbReference>
<gene>
    <name evidence="19" type="ORF">TR120378</name>
</gene>
<evidence type="ECO:0000256" key="1">
    <source>
        <dbReference type="ARBA" id="ARBA00004496"/>
    </source>
</evidence>
<evidence type="ECO:0000313" key="19">
    <source>
        <dbReference type="EMBL" id="JAP50436.1"/>
    </source>
</evidence>
<evidence type="ECO:0000256" key="2">
    <source>
        <dbReference type="ARBA" id="ARBA00013203"/>
    </source>
</evidence>
<feature type="compositionally biased region" description="Polar residues" evidence="17">
    <location>
        <begin position="340"/>
        <end position="351"/>
    </location>
</feature>
<evidence type="ECO:0000256" key="5">
    <source>
        <dbReference type="ARBA" id="ARBA00022679"/>
    </source>
</evidence>
<dbReference type="PROSITE" id="PS00107">
    <property type="entry name" value="PROTEIN_KINASE_ATP"/>
    <property type="match status" value="1"/>
</dbReference>
<dbReference type="GO" id="GO:0004712">
    <property type="term" value="F:protein serine/threonine/tyrosine kinase activity"/>
    <property type="evidence" value="ECO:0007669"/>
    <property type="project" value="UniProtKB-EC"/>
</dbReference>
<dbReference type="Gene3D" id="1.10.510.10">
    <property type="entry name" value="Transferase(Phosphotransferase) domain 1"/>
    <property type="match status" value="1"/>
</dbReference>
<dbReference type="Pfam" id="PF00069">
    <property type="entry name" value="Pkinase"/>
    <property type="match status" value="1"/>
</dbReference>